<accession>A0A1X6NG36</accession>
<evidence type="ECO:0000313" key="3">
    <source>
        <dbReference type="EMBL" id="OSX67584.1"/>
    </source>
</evidence>
<sequence length="137" mass="14937">MARFAALFLIAAALPFAFATSSTQQCSDMEFFYPDKACCLPYGGQQNPPTPPQGNQQCPSSGWEWHDGKQCCVPQQPPEQNPPPQCGSGWEWNHDASTCCEPTKSSSAPKSTPSANRRSNTPTGNHKRNLKSRAHAL</sequence>
<reference evidence="3 4" key="1">
    <citation type="submission" date="2017-04" db="EMBL/GenBank/DDBJ databases">
        <title>Genome Sequence of the Model Brown-Rot Fungus Postia placenta SB12.</title>
        <authorList>
            <consortium name="DOE Joint Genome Institute"/>
            <person name="Gaskell J."/>
            <person name="Kersten P."/>
            <person name="Larrondo L.F."/>
            <person name="Canessa P."/>
            <person name="Martinez D."/>
            <person name="Hibbett D."/>
            <person name="Schmoll M."/>
            <person name="Kubicek C.P."/>
            <person name="Martinez A.T."/>
            <person name="Yadav J."/>
            <person name="Master E."/>
            <person name="Magnuson J.K."/>
            <person name="James T."/>
            <person name="Yaver D."/>
            <person name="Berka R."/>
            <person name="Labutti K."/>
            <person name="Lipzen A."/>
            <person name="Aerts A."/>
            <person name="Barry K."/>
            <person name="Henrissat B."/>
            <person name="Blanchette R."/>
            <person name="Grigoriev I."/>
            <person name="Cullen D."/>
        </authorList>
    </citation>
    <scope>NUCLEOTIDE SEQUENCE [LARGE SCALE GENOMIC DNA]</scope>
    <source>
        <strain evidence="3 4">MAD-698-R-SB12</strain>
    </source>
</reference>
<dbReference type="EMBL" id="KZ110591">
    <property type="protein sequence ID" value="OSX67584.1"/>
    <property type="molecule type" value="Genomic_DNA"/>
</dbReference>
<protein>
    <submittedName>
        <fullName evidence="3">Uncharacterized protein</fullName>
    </submittedName>
</protein>
<evidence type="ECO:0000256" key="1">
    <source>
        <dbReference type="SAM" id="MobiDB-lite"/>
    </source>
</evidence>
<keyword evidence="2" id="KW-0732">Signal</keyword>
<feature type="region of interest" description="Disordered" evidence="1">
    <location>
        <begin position="69"/>
        <end position="137"/>
    </location>
</feature>
<dbReference type="GeneID" id="36325150"/>
<feature type="compositionally biased region" description="Basic residues" evidence="1">
    <location>
        <begin position="125"/>
        <end position="137"/>
    </location>
</feature>
<feature type="compositionally biased region" description="Low complexity" evidence="1">
    <location>
        <begin position="102"/>
        <end position="115"/>
    </location>
</feature>
<organism evidence="3 4">
    <name type="scientific">Postia placenta MAD-698-R-SB12</name>
    <dbReference type="NCBI Taxonomy" id="670580"/>
    <lineage>
        <taxon>Eukaryota</taxon>
        <taxon>Fungi</taxon>
        <taxon>Dikarya</taxon>
        <taxon>Basidiomycota</taxon>
        <taxon>Agaricomycotina</taxon>
        <taxon>Agaricomycetes</taxon>
        <taxon>Polyporales</taxon>
        <taxon>Adustoporiaceae</taxon>
        <taxon>Rhodonia</taxon>
    </lineage>
</organism>
<keyword evidence="4" id="KW-1185">Reference proteome</keyword>
<evidence type="ECO:0000313" key="4">
    <source>
        <dbReference type="Proteomes" id="UP000194127"/>
    </source>
</evidence>
<feature type="signal peptide" evidence="2">
    <location>
        <begin position="1"/>
        <end position="19"/>
    </location>
</feature>
<name>A0A1X6NG36_9APHY</name>
<feature type="chain" id="PRO_5010870598" evidence="2">
    <location>
        <begin position="20"/>
        <end position="137"/>
    </location>
</feature>
<dbReference type="Proteomes" id="UP000194127">
    <property type="component" value="Unassembled WGS sequence"/>
</dbReference>
<gene>
    <name evidence="3" type="ORF">POSPLADRAFT_1051716</name>
</gene>
<proteinExistence type="predicted"/>
<dbReference type="RefSeq" id="XP_024344378.1">
    <property type="nucleotide sequence ID" value="XM_024480200.1"/>
</dbReference>
<feature type="compositionally biased region" description="Pro residues" evidence="1">
    <location>
        <begin position="75"/>
        <end position="85"/>
    </location>
</feature>
<dbReference type="AlphaFoldDB" id="A0A1X6NG36"/>
<evidence type="ECO:0000256" key="2">
    <source>
        <dbReference type="SAM" id="SignalP"/>
    </source>
</evidence>
<dbReference type="STRING" id="670580.A0A1X6NG36"/>